<dbReference type="InterPro" id="IPR029787">
    <property type="entry name" value="Nucleotide_cyclase"/>
</dbReference>
<keyword evidence="1" id="KW-1133">Transmembrane helix</keyword>
<dbReference type="SUPFAM" id="SSF158472">
    <property type="entry name" value="HAMP domain-like"/>
    <property type="match status" value="1"/>
</dbReference>
<dbReference type="CDD" id="cd06225">
    <property type="entry name" value="HAMP"/>
    <property type="match status" value="1"/>
</dbReference>
<dbReference type="Pfam" id="PF00990">
    <property type="entry name" value="GGDEF"/>
    <property type="match status" value="1"/>
</dbReference>
<dbReference type="PROSITE" id="PS50887">
    <property type="entry name" value="GGDEF"/>
    <property type="match status" value="1"/>
</dbReference>
<dbReference type="PANTHER" id="PTHR44757">
    <property type="entry name" value="DIGUANYLATE CYCLASE DGCP"/>
    <property type="match status" value="1"/>
</dbReference>
<dbReference type="PROSITE" id="PS50885">
    <property type="entry name" value="HAMP"/>
    <property type="match status" value="1"/>
</dbReference>
<name>A0ABS4E3U7_9HYPH</name>
<dbReference type="SMART" id="SM00052">
    <property type="entry name" value="EAL"/>
    <property type="match status" value="1"/>
</dbReference>
<dbReference type="SUPFAM" id="SSF55073">
    <property type="entry name" value="Nucleotide cyclase"/>
    <property type="match status" value="1"/>
</dbReference>
<dbReference type="NCBIfam" id="TIGR00229">
    <property type="entry name" value="sensory_box"/>
    <property type="match status" value="1"/>
</dbReference>
<reference evidence="6 7" key="1">
    <citation type="submission" date="2021-03" db="EMBL/GenBank/DDBJ databases">
        <title>Genomic Encyclopedia of Type Strains, Phase IV (KMG-IV): sequencing the most valuable type-strain genomes for metagenomic binning, comparative biology and taxonomic classification.</title>
        <authorList>
            <person name="Goeker M."/>
        </authorList>
    </citation>
    <scope>NUCLEOTIDE SEQUENCE [LARGE SCALE GENOMIC DNA]</scope>
    <source>
        <strain evidence="6 7">DSM 21600</strain>
    </source>
</reference>
<keyword evidence="1" id="KW-0812">Transmembrane</keyword>
<feature type="domain" description="PAS" evidence="2">
    <location>
        <begin position="225"/>
        <end position="296"/>
    </location>
</feature>
<feature type="transmembrane region" description="Helical" evidence="1">
    <location>
        <begin position="147"/>
        <end position="166"/>
    </location>
</feature>
<dbReference type="Gene3D" id="6.10.340.10">
    <property type="match status" value="1"/>
</dbReference>
<dbReference type="SUPFAM" id="SSF141868">
    <property type="entry name" value="EAL domain-like"/>
    <property type="match status" value="1"/>
</dbReference>
<dbReference type="InterPro" id="IPR000160">
    <property type="entry name" value="GGDEF_dom"/>
</dbReference>
<dbReference type="SMART" id="SM00304">
    <property type="entry name" value="HAMP"/>
    <property type="match status" value="1"/>
</dbReference>
<feature type="domain" description="GGDEF" evidence="5">
    <location>
        <begin position="384"/>
        <end position="517"/>
    </location>
</feature>
<dbReference type="PROSITE" id="PS50883">
    <property type="entry name" value="EAL"/>
    <property type="match status" value="1"/>
</dbReference>
<dbReference type="Gene3D" id="3.30.450.20">
    <property type="entry name" value="PAS domain"/>
    <property type="match status" value="1"/>
</dbReference>
<feature type="domain" description="HAMP" evidence="4">
    <location>
        <begin position="168"/>
        <end position="220"/>
    </location>
</feature>
<feature type="domain" description="EAL" evidence="3">
    <location>
        <begin position="526"/>
        <end position="785"/>
    </location>
</feature>
<dbReference type="CDD" id="cd01949">
    <property type="entry name" value="GGDEF"/>
    <property type="match status" value="1"/>
</dbReference>
<dbReference type="RefSeq" id="WP_209947576.1">
    <property type="nucleotide sequence ID" value="NZ_JAGGJU010000012.1"/>
</dbReference>
<dbReference type="NCBIfam" id="TIGR00254">
    <property type="entry name" value="GGDEF"/>
    <property type="match status" value="1"/>
</dbReference>
<protein>
    <submittedName>
        <fullName evidence="6">Diguanylate cyclase (GGDEF)-like protein/PAS domain S-box-containing protein</fullName>
    </submittedName>
</protein>
<comment type="caution">
    <text evidence="6">The sequence shown here is derived from an EMBL/GenBank/DDBJ whole genome shotgun (WGS) entry which is preliminary data.</text>
</comment>
<evidence type="ECO:0000259" key="5">
    <source>
        <dbReference type="PROSITE" id="PS50887"/>
    </source>
</evidence>
<dbReference type="InterPro" id="IPR003660">
    <property type="entry name" value="HAMP_dom"/>
</dbReference>
<dbReference type="InterPro" id="IPR052155">
    <property type="entry name" value="Biofilm_reg_signaling"/>
</dbReference>
<dbReference type="SMART" id="SM00267">
    <property type="entry name" value="GGDEF"/>
    <property type="match status" value="1"/>
</dbReference>
<dbReference type="Pfam" id="PF00672">
    <property type="entry name" value="HAMP"/>
    <property type="match status" value="1"/>
</dbReference>
<sequence>MTHSVESRFLAIVGGAVLALVVPLFALFLFLSTERATRELEDHVGVLLNANAQALAKPLWDFDEESVLRITAAILSDQAVNHVRVSDASGALSVSMPENATPPASFISRKVPIVYKALEGPKTVGELTIYYEGLDVLASLNEAEGSFIAIFIIAVVLVIGAAIAGNRLMIIKPLLKLTAAIEATRKLGARHHVDWQSRDEMGRLAKSFNAMQFKLDQEEQELKLAHRRATDIYNMTPALLFSIDEDDRITGVSDYWLLATGYKRTDILGTRFSNRVPESDRQGYLERKRERDLEGGRSAWECTTKFTCADGRTIDVLIVESVKKAVDDAQGLSLSVMTDVTALKQSEARNHHQAITDHLTGLLNRQGFEHALDQKISEADALGTELGCLFIDLDRFKWINDNLGHQAGDSVLRRIADEVRPLLPLGSVAARLGGDEFAILFLDGEAEARALQLSAEICAIFDEAFVLDGSSARLSASIGIALYPTHAENATELLQHADLAMYSKKHGGKNGAKVYHPLLQDSTRQRAEIERSIELALANDWFHAFLQPIVDLTDGTVIGYESLMRLAHPEKGLLPPFQIITVAEETGDIVQIGDKILEKALANLRRLTDETGDETTYLAVNYSPLQFEPGLPPRLASLFDIYGIRPQRMVIEITEAMLLHDNPQVHAVLEQLKDLGCRIALDDFGTGYSSLSYLNRFPVDIIKIDQSFIRSLTEGETGKRKRSRLLAEGITEIAHKMGCSVVAEGIETGAQWEIVRDFGCDYGQGYLFARPQRVDDLIEQHLWLQEKTTTVA</sequence>
<keyword evidence="7" id="KW-1185">Reference proteome</keyword>
<dbReference type="Pfam" id="PF00563">
    <property type="entry name" value="EAL"/>
    <property type="match status" value="1"/>
</dbReference>
<dbReference type="CDD" id="cd00130">
    <property type="entry name" value="PAS"/>
    <property type="match status" value="1"/>
</dbReference>
<evidence type="ECO:0000313" key="7">
    <source>
        <dbReference type="Proteomes" id="UP000759443"/>
    </source>
</evidence>
<dbReference type="SUPFAM" id="SSF55785">
    <property type="entry name" value="PYP-like sensor domain (PAS domain)"/>
    <property type="match status" value="1"/>
</dbReference>
<dbReference type="Gene3D" id="3.30.70.270">
    <property type="match status" value="1"/>
</dbReference>
<dbReference type="Gene3D" id="3.20.20.450">
    <property type="entry name" value="EAL domain"/>
    <property type="match status" value="1"/>
</dbReference>
<dbReference type="InterPro" id="IPR035965">
    <property type="entry name" value="PAS-like_dom_sf"/>
</dbReference>
<evidence type="ECO:0000259" key="3">
    <source>
        <dbReference type="PROSITE" id="PS50883"/>
    </source>
</evidence>
<dbReference type="InterPro" id="IPR001633">
    <property type="entry name" value="EAL_dom"/>
</dbReference>
<dbReference type="InterPro" id="IPR000014">
    <property type="entry name" value="PAS"/>
</dbReference>
<organism evidence="6 7">
    <name type="scientific">Rhizobium halophytocola</name>
    <dbReference type="NCBI Taxonomy" id="735519"/>
    <lineage>
        <taxon>Bacteria</taxon>
        <taxon>Pseudomonadati</taxon>
        <taxon>Pseudomonadota</taxon>
        <taxon>Alphaproteobacteria</taxon>
        <taxon>Hyphomicrobiales</taxon>
        <taxon>Rhizobiaceae</taxon>
        <taxon>Rhizobium/Agrobacterium group</taxon>
        <taxon>Rhizobium</taxon>
    </lineage>
</organism>
<evidence type="ECO:0000259" key="2">
    <source>
        <dbReference type="PROSITE" id="PS50112"/>
    </source>
</evidence>
<dbReference type="CDD" id="cd01948">
    <property type="entry name" value="EAL"/>
    <property type="match status" value="1"/>
</dbReference>
<dbReference type="Pfam" id="PF13426">
    <property type="entry name" value="PAS_9"/>
    <property type="match status" value="1"/>
</dbReference>
<proteinExistence type="predicted"/>
<evidence type="ECO:0000313" key="6">
    <source>
        <dbReference type="EMBL" id="MBP1852609.1"/>
    </source>
</evidence>
<dbReference type="InterPro" id="IPR043128">
    <property type="entry name" value="Rev_trsase/Diguanyl_cyclase"/>
</dbReference>
<dbReference type="PROSITE" id="PS50112">
    <property type="entry name" value="PAS"/>
    <property type="match status" value="1"/>
</dbReference>
<dbReference type="Proteomes" id="UP000759443">
    <property type="component" value="Unassembled WGS sequence"/>
</dbReference>
<dbReference type="PANTHER" id="PTHR44757:SF2">
    <property type="entry name" value="BIOFILM ARCHITECTURE MAINTENANCE PROTEIN MBAA"/>
    <property type="match status" value="1"/>
</dbReference>
<accession>A0ABS4E3U7</accession>
<dbReference type="InterPro" id="IPR035919">
    <property type="entry name" value="EAL_sf"/>
</dbReference>
<evidence type="ECO:0000259" key="4">
    <source>
        <dbReference type="PROSITE" id="PS50885"/>
    </source>
</evidence>
<feature type="transmembrane region" description="Helical" evidence="1">
    <location>
        <begin position="9"/>
        <end position="31"/>
    </location>
</feature>
<gene>
    <name evidence="6" type="ORF">J2Z17_004067</name>
</gene>
<dbReference type="EMBL" id="JAGGJU010000012">
    <property type="protein sequence ID" value="MBP1852609.1"/>
    <property type="molecule type" value="Genomic_DNA"/>
</dbReference>
<evidence type="ECO:0000256" key="1">
    <source>
        <dbReference type="SAM" id="Phobius"/>
    </source>
</evidence>
<keyword evidence="1" id="KW-0472">Membrane</keyword>